<dbReference type="AlphaFoldDB" id="A0A7M6DPQ6"/>
<name>A0A7M6DPQ6_9CNID</name>
<evidence type="ECO:0000313" key="2">
    <source>
        <dbReference type="Proteomes" id="UP000594262"/>
    </source>
</evidence>
<reference evidence="1" key="1">
    <citation type="submission" date="2021-01" db="UniProtKB">
        <authorList>
            <consortium name="EnsemblMetazoa"/>
        </authorList>
    </citation>
    <scope>IDENTIFICATION</scope>
</reference>
<evidence type="ECO:0000313" key="1">
    <source>
        <dbReference type="EnsemblMetazoa" id="CLYHEMP020802.1"/>
    </source>
</evidence>
<dbReference type="EnsemblMetazoa" id="CLYHEMT020802.1">
    <property type="protein sequence ID" value="CLYHEMP020802.1"/>
    <property type="gene ID" value="CLYHEMG020802"/>
</dbReference>
<organism evidence="1 2">
    <name type="scientific">Clytia hemisphaerica</name>
    <dbReference type="NCBI Taxonomy" id="252671"/>
    <lineage>
        <taxon>Eukaryota</taxon>
        <taxon>Metazoa</taxon>
        <taxon>Cnidaria</taxon>
        <taxon>Hydrozoa</taxon>
        <taxon>Hydroidolina</taxon>
        <taxon>Leptothecata</taxon>
        <taxon>Obeliida</taxon>
        <taxon>Clytiidae</taxon>
        <taxon>Clytia</taxon>
    </lineage>
</organism>
<sequence length="113" mass="12844">MDRDSPVGAKQSTVSLKTTDIIPIKYLVNFSDYRTESLFPPDEFGIIGWPIKGVVPGLGASVYTHFDYGFHYRSKVDDNEYQIRMRLDKISGKIEHNIDDPSAVFFKLTPQSL</sequence>
<dbReference type="Proteomes" id="UP000594262">
    <property type="component" value="Unplaced"/>
</dbReference>
<accession>A0A7M6DPQ6</accession>
<protein>
    <submittedName>
        <fullName evidence="1">Uncharacterized protein</fullName>
    </submittedName>
</protein>
<keyword evidence="2" id="KW-1185">Reference proteome</keyword>
<proteinExistence type="predicted"/>